<evidence type="ECO:0000256" key="1">
    <source>
        <dbReference type="SAM" id="MobiDB-lite"/>
    </source>
</evidence>
<sequence>MYVCLVDGCPEMFQHDDKRTRHLIRVHQYPESFAFHQRRKQKSKGKDRKGLEEDIADEVINEPEVDAETIKKREARKRRRQQKKKKQCQETLVKDSTMQIDGRADFRNASGETKHEATSTDVNMAELEDGMRELRIPKNRTSHHTLRVESKPRPTVGPHEVMVQIRGVTLKYRDIIVANGSFPFHVKENLVIVDVGHGVIKLKVGDHVIANFNQNHLYGPQTEWLHRGGDIDGMLRQYVALPAQTLTKVPKEANLSFVQMASLVTSGVTA</sequence>
<dbReference type="PANTHER" id="PTHR45033">
    <property type="match status" value="1"/>
</dbReference>
<dbReference type="OrthoDB" id="3509362at2759"/>
<dbReference type="AlphaFoldDB" id="A0A9W6U3U2"/>
<evidence type="ECO:0000313" key="4">
    <source>
        <dbReference type="Proteomes" id="UP001165083"/>
    </source>
</evidence>
<dbReference type="InterPro" id="IPR011032">
    <property type="entry name" value="GroES-like_sf"/>
</dbReference>
<comment type="caution">
    <text evidence="3">The sequence shown here is derived from an EMBL/GenBank/DDBJ whole genome shotgun (WGS) entry which is preliminary data.</text>
</comment>
<feature type="compositionally biased region" description="Basic residues" evidence="1">
    <location>
        <begin position="73"/>
        <end position="86"/>
    </location>
</feature>
<accession>A0A9W6U3U2</accession>
<feature type="region of interest" description="Disordered" evidence="1">
    <location>
        <begin position="34"/>
        <end position="55"/>
    </location>
</feature>
<evidence type="ECO:0000259" key="2">
    <source>
        <dbReference type="PROSITE" id="PS00028"/>
    </source>
</evidence>
<feature type="domain" description="C2H2-type" evidence="2">
    <location>
        <begin position="4"/>
        <end position="27"/>
    </location>
</feature>
<dbReference type="PROSITE" id="PS00028">
    <property type="entry name" value="ZINC_FINGER_C2H2_1"/>
    <property type="match status" value="1"/>
</dbReference>
<dbReference type="InterPro" id="IPR013087">
    <property type="entry name" value="Znf_C2H2_type"/>
</dbReference>
<proteinExistence type="predicted"/>
<protein>
    <submittedName>
        <fullName evidence="3">Unnamed protein product</fullName>
    </submittedName>
</protein>
<reference evidence="3" key="1">
    <citation type="submission" date="2023-04" db="EMBL/GenBank/DDBJ databases">
        <title>Phytophthora lilii NBRC 32176.</title>
        <authorList>
            <person name="Ichikawa N."/>
            <person name="Sato H."/>
            <person name="Tonouchi N."/>
        </authorList>
    </citation>
    <scope>NUCLEOTIDE SEQUENCE</scope>
    <source>
        <strain evidence="3">NBRC 32176</strain>
    </source>
</reference>
<evidence type="ECO:0000313" key="3">
    <source>
        <dbReference type="EMBL" id="GMF25335.1"/>
    </source>
</evidence>
<dbReference type="Proteomes" id="UP001165083">
    <property type="component" value="Unassembled WGS sequence"/>
</dbReference>
<dbReference type="Pfam" id="PF08240">
    <property type="entry name" value="ADH_N"/>
    <property type="match status" value="1"/>
</dbReference>
<dbReference type="EMBL" id="BSXW01000549">
    <property type="protein sequence ID" value="GMF25335.1"/>
    <property type="molecule type" value="Genomic_DNA"/>
</dbReference>
<dbReference type="Gene3D" id="3.90.180.10">
    <property type="entry name" value="Medium-chain alcohol dehydrogenases, catalytic domain"/>
    <property type="match status" value="1"/>
</dbReference>
<feature type="region of interest" description="Disordered" evidence="1">
    <location>
        <begin position="73"/>
        <end position="92"/>
    </location>
</feature>
<feature type="compositionally biased region" description="Basic residues" evidence="1">
    <location>
        <begin position="36"/>
        <end position="47"/>
    </location>
</feature>
<keyword evidence="4" id="KW-1185">Reference proteome</keyword>
<dbReference type="PANTHER" id="PTHR45033:SF2">
    <property type="entry name" value="ZINC-TYPE ALCOHOL DEHYDROGENASE-LIKE PROTEIN C1773.06C"/>
    <property type="match status" value="1"/>
</dbReference>
<organism evidence="3 4">
    <name type="scientific">Phytophthora lilii</name>
    <dbReference type="NCBI Taxonomy" id="2077276"/>
    <lineage>
        <taxon>Eukaryota</taxon>
        <taxon>Sar</taxon>
        <taxon>Stramenopiles</taxon>
        <taxon>Oomycota</taxon>
        <taxon>Peronosporomycetes</taxon>
        <taxon>Peronosporales</taxon>
        <taxon>Peronosporaceae</taxon>
        <taxon>Phytophthora</taxon>
    </lineage>
</organism>
<dbReference type="InterPro" id="IPR052711">
    <property type="entry name" value="Zinc_ADH-like"/>
</dbReference>
<dbReference type="InterPro" id="IPR013154">
    <property type="entry name" value="ADH-like_N"/>
</dbReference>
<name>A0A9W6U3U2_9STRA</name>
<dbReference type="SUPFAM" id="SSF50129">
    <property type="entry name" value="GroES-like"/>
    <property type="match status" value="1"/>
</dbReference>
<gene>
    <name evidence="3" type="ORF">Plil01_001044300</name>
</gene>